<dbReference type="GO" id="GO:0003904">
    <property type="term" value="F:deoxyribodipyrimidine photo-lyase activity"/>
    <property type="evidence" value="ECO:0007669"/>
    <property type="project" value="TreeGrafter"/>
</dbReference>
<feature type="binding site" evidence="3">
    <location>
        <position position="21"/>
    </location>
    <ligand>
        <name>FAD</name>
        <dbReference type="ChEBI" id="CHEBI:57692"/>
    </ligand>
</feature>
<feature type="domain" description="Cryptochrome/DNA photolyase FAD-binding" evidence="4">
    <location>
        <begin position="70"/>
        <end position="214"/>
    </location>
</feature>
<dbReference type="SUPFAM" id="SSF48173">
    <property type="entry name" value="Cryptochrome/photolyase FAD-binding domain"/>
    <property type="match status" value="1"/>
</dbReference>
<evidence type="ECO:0000256" key="2">
    <source>
        <dbReference type="ARBA" id="ARBA00022827"/>
    </source>
</evidence>
<dbReference type="InterPro" id="IPR005101">
    <property type="entry name" value="Cryptochr/Photolyase_FAD-bd"/>
</dbReference>
<dbReference type="Gene3D" id="1.10.579.10">
    <property type="entry name" value="DNA Cyclobutane Dipyrimidine Photolyase, subunit A, domain 3"/>
    <property type="match status" value="1"/>
</dbReference>
<organism evidence="5 6">
    <name type="scientific">Methylobacterium indicum</name>
    <dbReference type="NCBI Taxonomy" id="1775910"/>
    <lineage>
        <taxon>Bacteria</taxon>
        <taxon>Pseudomonadati</taxon>
        <taxon>Pseudomonadota</taxon>
        <taxon>Alphaproteobacteria</taxon>
        <taxon>Hyphomicrobiales</taxon>
        <taxon>Methylobacteriaceae</taxon>
        <taxon>Methylobacterium</taxon>
    </lineage>
</organism>
<feature type="binding site" evidence="3">
    <location>
        <begin position="174"/>
        <end position="176"/>
    </location>
    <ligand>
        <name>FAD</name>
        <dbReference type="ChEBI" id="CHEBI:57692"/>
    </ligand>
</feature>
<evidence type="ECO:0000313" key="6">
    <source>
        <dbReference type="Proteomes" id="UP000663508"/>
    </source>
</evidence>
<feature type="binding site" evidence="3">
    <location>
        <begin position="37"/>
        <end position="41"/>
    </location>
    <ligand>
        <name>FAD</name>
        <dbReference type="ChEBI" id="CHEBI:57692"/>
    </ligand>
</feature>
<name>A0A8H8WSJ5_9HYPH</name>
<evidence type="ECO:0000313" key="5">
    <source>
        <dbReference type="EMBL" id="BCM83472.1"/>
    </source>
</evidence>
<dbReference type="GO" id="GO:0071949">
    <property type="term" value="F:FAD binding"/>
    <property type="evidence" value="ECO:0007669"/>
    <property type="project" value="TreeGrafter"/>
</dbReference>
<evidence type="ECO:0000256" key="3">
    <source>
        <dbReference type="PIRSR" id="PIRSR602081-1"/>
    </source>
</evidence>
<proteinExistence type="predicted"/>
<dbReference type="InterPro" id="IPR002081">
    <property type="entry name" value="Cryptochrome/DNA_photolyase_1"/>
</dbReference>
<dbReference type="AlphaFoldDB" id="A0A8H8WSJ5"/>
<dbReference type="InterPro" id="IPR036134">
    <property type="entry name" value="Crypto/Photolyase_FAD-like_sf"/>
</dbReference>
<dbReference type="Proteomes" id="UP000663508">
    <property type="component" value="Chromosome"/>
</dbReference>
<dbReference type="EMBL" id="AP024145">
    <property type="protein sequence ID" value="BCM83472.1"/>
    <property type="molecule type" value="Genomic_DNA"/>
</dbReference>
<evidence type="ECO:0000259" key="4">
    <source>
        <dbReference type="Pfam" id="PF03441"/>
    </source>
</evidence>
<accession>A0A8H8WSJ5</accession>
<dbReference type="PANTHER" id="PTHR11455:SF9">
    <property type="entry name" value="CRYPTOCHROME CIRCADIAN CLOCK 5 ISOFORM X1"/>
    <property type="match status" value="1"/>
</dbReference>
<protein>
    <recommendedName>
        <fullName evidence="4">Cryptochrome/DNA photolyase FAD-binding domain-containing protein</fullName>
    </recommendedName>
</protein>
<comment type="cofactor">
    <cofactor evidence="3">
        <name>FAD</name>
        <dbReference type="ChEBI" id="CHEBI:57692"/>
    </cofactor>
    <text evidence="3">Binds 1 FAD per subunit.</text>
</comment>
<dbReference type="KEGG" id="mind:mvi_19330"/>
<gene>
    <name evidence="5" type="ORF">mvi_19330</name>
</gene>
<dbReference type="Gene3D" id="1.25.40.80">
    <property type="match status" value="1"/>
</dbReference>
<dbReference type="Pfam" id="PF03441">
    <property type="entry name" value="FAD_binding_7"/>
    <property type="match status" value="1"/>
</dbReference>
<sequence>MTRAAGLDALASFLAGSGADYAATRNTDPGRDDAPTTSCLSPYLSRRLLTEEEVARAALSVFGERGADKFVSEVFWRTYFKGHLETHPEAWARYRAGRDAARARLADEPGLHRTHDRAVAGETGLDGFDAWATQLVEQGFLHNHARMWFASIWIFTLRLPWELGAAFFLRHLLDGDPASNTLSWRWVAGLHTRGKPYLARRDNIREFTQGRHDPAGLNEDAASLAEEIPPREVPLAHADTAPDGPVALLLHLDDLAPETLPLGNARVTRVAGLLASDEEASDTVRAADAAGMADALARAAAHFGCPAEPMRDGWAGGLPVVTPWAPVGPSADALPAGCRRIRRAWDERAWPLSNRGYSRLRGAIPKVMAP</sequence>
<dbReference type="GO" id="GO:0003677">
    <property type="term" value="F:DNA binding"/>
    <property type="evidence" value="ECO:0007669"/>
    <property type="project" value="TreeGrafter"/>
</dbReference>
<reference evidence="5" key="1">
    <citation type="submission" date="2020-11" db="EMBL/GenBank/DDBJ databases">
        <title>Complete genome sequence of a novel pathogenic Methylobacterium strain isolated from rice in Vietnam.</title>
        <authorList>
            <person name="Lai K."/>
            <person name="Okazaki S."/>
            <person name="Higashi K."/>
            <person name="Mori H."/>
            <person name="Toyoda A."/>
            <person name="Kurokawa K."/>
        </authorList>
    </citation>
    <scope>NUCLEOTIDE SEQUENCE</scope>
    <source>
        <strain evidence="5">VL1</strain>
    </source>
</reference>
<evidence type="ECO:0000256" key="1">
    <source>
        <dbReference type="ARBA" id="ARBA00022630"/>
    </source>
</evidence>
<dbReference type="PANTHER" id="PTHR11455">
    <property type="entry name" value="CRYPTOCHROME"/>
    <property type="match status" value="1"/>
</dbReference>
<feature type="binding site" evidence="3">
    <location>
        <position position="70"/>
    </location>
    <ligand>
        <name>FAD</name>
        <dbReference type="ChEBI" id="CHEBI:57692"/>
    </ligand>
</feature>
<keyword evidence="2 3" id="KW-0274">FAD</keyword>
<feature type="binding site" evidence="3">
    <location>
        <begin position="73"/>
        <end position="80"/>
    </location>
    <ligand>
        <name>FAD</name>
        <dbReference type="ChEBI" id="CHEBI:57692"/>
    </ligand>
</feature>
<keyword evidence="1 3" id="KW-0285">Flavoprotein</keyword>